<protein>
    <submittedName>
        <fullName evidence="1">Uncharacterized protein</fullName>
    </submittedName>
</protein>
<keyword evidence="2" id="KW-1185">Reference proteome</keyword>
<comment type="caution">
    <text evidence="1">The sequence shown here is derived from an EMBL/GenBank/DDBJ whole genome shotgun (WGS) entry which is preliminary data.</text>
</comment>
<dbReference type="EMBL" id="JBHLTR010000056">
    <property type="protein sequence ID" value="MFC0561379.1"/>
    <property type="molecule type" value="Genomic_DNA"/>
</dbReference>
<reference evidence="1 2" key="1">
    <citation type="submission" date="2024-09" db="EMBL/GenBank/DDBJ databases">
        <authorList>
            <person name="Sun Q."/>
            <person name="Mori K."/>
        </authorList>
    </citation>
    <scope>NUCLEOTIDE SEQUENCE [LARGE SCALE GENOMIC DNA]</scope>
    <source>
        <strain evidence="1 2">NCAIM B.02301</strain>
    </source>
</reference>
<sequence>MKSVHVFYRLKNDQYHLQFEGKTAFVEKEKWNAFIKEQHNHKEGVSQSGGISIELEELERQLSK</sequence>
<dbReference type="Proteomes" id="UP001589833">
    <property type="component" value="Unassembled WGS sequence"/>
</dbReference>
<organism evidence="1 2">
    <name type="scientific">Halalkalibacter alkalisediminis</name>
    <dbReference type="NCBI Taxonomy" id="935616"/>
    <lineage>
        <taxon>Bacteria</taxon>
        <taxon>Bacillati</taxon>
        <taxon>Bacillota</taxon>
        <taxon>Bacilli</taxon>
        <taxon>Bacillales</taxon>
        <taxon>Bacillaceae</taxon>
        <taxon>Halalkalibacter</taxon>
    </lineage>
</organism>
<proteinExistence type="predicted"/>
<evidence type="ECO:0000313" key="2">
    <source>
        <dbReference type="Proteomes" id="UP001589833"/>
    </source>
</evidence>
<accession>A0ABV6NLS4</accession>
<name>A0ABV6NLS4_9BACI</name>
<dbReference type="RefSeq" id="WP_390187218.1">
    <property type="nucleotide sequence ID" value="NZ_JBHLTR010000056.1"/>
</dbReference>
<gene>
    <name evidence="1" type="ORF">ACFFH4_20780</name>
</gene>
<evidence type="ECO:0000313" key="1">
    <source>
        <dbReference type="EMBL" id="MFC0561379.1"/>
    </source>
</evidence>